<dbReference type="PANTHER" id="PTHR43319">
    <property type="entry name" value="BETA-LACTAMASE-RELATED"/>
    <property type="match status" value="1"/>
</dbReference>
<dbReference type="OrthoDB" id="5946976at2759"/>
<dbReference type="InterPro" id="IPR012338">
    <property type="entry name" value="Beta-lactam/transpept-like"/>
</dbReference>
<dbReference type="AlphaFoldDB" id="A0A9P9WAB5"/>
<dbReference type="Gene3D" id="3.40.710.10">
    <property type="entry name" value="DD-peptidase/beta-lactamase superfamily"/>
    <property type="match status" value="1"/>
</dbReference>
<comment type="caution">
    <text evidence="2">The sequence shown here is derived from an EMBL/GenBank/DDBJ whole genome shotgun (WGS) entry which is preliminary data.</text>
</comment>
<gene>
    <name evidence="2" type="ORF">JX265_012670</name>
</gene>
<evidence type="ECO:0000313" key="2">
    <source>
        <dbReference type="EMBL" id="KAI1853839.1"/>
    </source>
</evidence>
<accession>A0A9P9WAB5</accession>
<dbReference type="SUPFAM" id="SSF56601">
    <property type="entry name" value="beta-lactamase/transpeptidase-like"/>
    <property type="match status" value="1"/>
</dbReference>
<evidence type="ECO:0000313" key="3">
    <source>
        <dbReference type="Proteomes" id="UP000829685"/>
    </source>
</evidence>
<sequence length="382" mass="41761">MAQVSGSCDTQFQGVRDAFSKYIVSGEENGASLAVNVDGKDVVNLYGGYANNDRTKPWTENTIVNMYSCTKIVSALAMLKLVDQGSVSFTDKVAKFWPEFAANGKENVEIRHLLSHSSGVAGWEKPMTYEDMCDLEKSTAALAAQAPFWEPGTMSSYHCWVYGHLIGEVVRRVTGLALKEFVAKELAGPVGADVQIGCKEEDWPRASELIPPPGLDLPPFPPDSLPVKILNPIPNPAFAHTETWRRAEIGGANGHANAAACVRLLSKVTLAGRGAEPELISKKTADAIFEKQTQNIDGFNGLTIRWGQGLALRGDGETSLDDWLPPGRVALWGGWGGSLCILDFERKVTISYIMNKMRLEMPVTPPAREYLKEIYKSIGVEW</sequence>
<proteinExistence type="predicted"/>
<name>A0A9P9WAB5_9PEZI</name>
<feature type="domain" description="Beta-lactamase-related" evidence="1">
    <location>
        <begin position="18"/>
        <end position="360"/>
    </location>
</feature>
<dbReference type="Pfam" id="PF00144">
    <property type="entry name" value="Beta-lactamase"/>
    <property type="match status" value="1"/>
</dbReference>
<dbReference type="Proteomes" id="UP000829685">
    <property type="component" value="Unassembled WGS sequence"/>
</dbReference>
<dbReference type="InterPro" id="IPR052907">
    <property type="entry name" value="Beta-lactamase/esterase"/>
</dbReference>
<dbReference type="InterPro" id="IPR001466">
    <property type="entry name" value="Beta-lactam-related"/>
</dbReference>
<evidence type="ECO:0000259" key="1">
    <source>
        <dbReference type="Pfam" id="PF00144"/>
    </source>
</evidence>
<organism evidence="2 3">
    <name type="scientific">Neoarthrinium moseri</name>
    <dbReference type="NCBI Taxonomy" id="1658444"/>
    <lineage>
        <taxon>Eukaryota</taxon>
        <taxon>Fungi</taxon>
        <taxon>Dikarya</taxon>
        <taxon>Ascomycota</taxon>
        <taxon>Pezizomycotina</taxon>
        <taxon>Sordariomycetes</taxon>
        <taxon>Xylariomycetidae</taxon>
        <taxon>Amphisphaeriales</taxon>
        <taxon>Apiosporaceae</taxon>
        <taxon>Neoarthrinium</taxon>
    </lineage>
</organism>
<keyword evidence="3" id="KW-1185">Reference proteome</keyword>
<dbReference type="EMBL" id="JAFIMR010000056">
    <property type="protein sequence ID" value="KAI1853839.1"/>
    <property type="molecule type" value="Genomic_DNA"/>
</dbReference>
<reference evidence="2" key="1">
    <citation type="submission" date="2021-03" db="EMBL/GenBank/DDBJ databases">
        <title>Revisited historic fungal species revealed as producer of novel bioactive compounds through whole genome sequencing and comparative genomics.</title>
        <authorList>
            <person name="Vignolle G.A."/>
            <person name="Hochenegger N."/>
            <person name="Mach R.L."/>
            <person name="Mach-Aigner A.R."/>
            <person name="Javad Rahimi M."/>
            <person name="Salim K.A."/>
            <person name="Chan C.M."/>
            <person name="Lim L.B.L."/>
            <person name="Cai F."/>
            <person name="Druzhinina I.S."/>
            <person name="U'Ren J.M."/>
            <person name="Derntl C."/>
        </authorList>
    </citation>
    <scope>NUCLEOTIDE SEQUENCE</scope>
    <source>
        <strain evidence="2">TUCIM 5799</strain>
    </source>
</reference>
<dbReference type="PANTHER" id="PTHR43319:SF3">
    <property type="entry name" value="BETA-LACTAMASE-RELATED DOMAIN-CONTAINING PROTEIN"/>
    <property type="match status" value="1"/>
</dbReference>
<protein>
    <recommendedName>
        <fullName evidence="1">Beta-lactamase-related domain-containing protein</fullName>
    </recommendedName>
</protein>